<dbReference type="EMBL" id="JACBZH010000001">
    <property type="protein sequence ID" value="NYH88548.1"/>
    <property type="molecule type" value="Genomic_DNA"/>
</dbReference>
<proteinExistence type="predicted"/>
<evidence type="ECO:0000256" key="1">
    <source>
        <dbReference type="SAM" id="MobiDB-lite"/>
    </source>
</evidence>
<feature type="compositionally biased region" description="Basic and acidic residues" evidence="1">
    <location>
        <begin position="9"/>
        <end position="18"/>
    </location>
</feature>
<gene>
    <name evidence="2" type="ORF">F4554_001186</name>
</gene>
<accession>A0A852Z9X3</accession>
<protein>
    <submittedName>
        <fullName evidence="2">Uncharacterized protein</fullName>
    </submittedName>
</protein>
<reference evidence="2 3" key="1">
    <citation type="submission" date="2020-07" db="EMBL/GenBank/DDBJ databases">
        <title>Sequencing the genomes of 1000 actinobacteria strains.</title>
        <authorList>
            <person name="Klenk H.-P."/>
        </authorList>
    </citation>
    <scope>NUCLEOTIDE SEQUENCE [LARGE SCALE GENOMIC DNA]</scope>
    <source>
        <strain evidence="2 3">DSM 18448</strain>
    </source>
</reference>
<evidence type="ECO:0000313" key="3">
    <source>
        <dbReference type="Proteomes" id="UP000579605"/>
    </source>
</evidence>
<organism evidence="2 3">
    <name type="scientific">Actinopolymorpha rutila</name>
    <dbReference type="NCBI Taxonomy" id="446787"/>
    <lineage>
        <taxon>Bacteria</taxon>
        <taxon>Bacillati</taxon>
        <taxon>Actinomycetota</taxon>
        <taxon>Actinomycetes</taxon>
        <taxon>Propionibacteriales</taxon>
        <taxon>Actinopolymorphaceae</taxon>
        <taxon>Actinopolymorpha</taxon>
    </lineage>
</organism>
<dbReference type="RefSeq" id="WP_179786430.1">
    <property type="nucleotide sequence ID" value="NZ_BAAARR010000022.1"/>
</dbReference>
<dbReference type="AlphaFoldDB" id="A0A852Z9X3"/>
<sequence length="118" mass="12707">MAEVAATNHPDHPDHPEPASEPASARPGDRATGPDAPRPAVVEPHLAGRRVVLIAVDEEKGTAHYTHGHRAASDVLVDPEGVPVVQVAPERSWQAWRKRGTGRCPEAFPWPADLVWVA</sequence>
<comment type="caution">
    <text evidence="2">The sequence shown here is derived from an EMBL/GenBank/DDBJ whole genome shotgun (WGS) entry which is preliminary data.</text>
</comment>
<name>A0A852Z9X3_9ACTN</name>
<dbReference type="Proteomes" id="UP000579605">
    <property type="component" value="Unassembled WGS sequence"/>
</dbReference>
<keyword evidence="3" id="KW-1185">Reference proteome</keyword>
<evidence type="ECO:0000313" key="2">
    <source>
        <dbReference type="EMBL" id="NYH88548.1"/>
    </source>
</evidence>
<feature type="region of interest" description="Disordered" evidence="1">
    <location>
        <begin position="1"/>
        <end position="42"/>
    </location>
</feature>